<dbReference type="Proteomes" id="UP000231409">
    <property type="component" value="Unassembled WGS sequence"/>
</dbReference>
<dbReference type="Pfam" id="PF13205">
    <property type="entry name" value="Big_5"/>
    <property type="match status" value="2"/>
</dbReference>
<evidence type="ECO:0000259" key="2">
    <source>
        <dbReference type="Pfam" id="PF13205"/>
    </source>
</evidence>
<dbReference type="RefSeq" id="WP_099615179.1">
    <property type="nucleotide sequence ID" value="NZ_KZ319372.1"/>
</dbReference>
<dbReference type="InterPro" id="IPR014755">
    <property type="entry name" value="Cu-Rt/internalin_Ig-like"/>
</dbReference>
<sequence>MNYKNTLALLPALILAACGGDEQIMNQPALPGSLIYSFPADGQAEVSPKAKPVLRFANALTEDEATLAGKILINGQANQASVTLVDGGRSLELTPNAGLSLGTDYTIEFAAPLLAEGNREIATPNAFGPAGIQFSTRGGLSGIAGLDNTSDTFAVAKMIPSADGFFQPMDFSTFRLRLTQPVHPQWQTLGGAITLVDSAGETVPATILVKGRYITVDPCTVDDPASCGLQQDALTPGETYTLRISSLPALGGDSLDFSAAFTPRETSPTVTLFQETIDSGLLAGTEPQRSVLNGQIINGVTLNSVLQGVAGPSQQTGGLYAELAYAPSFPGDQPVPLRVPKGSELLSSSLDVRVNGFVPIIDPATNSIQQTGEIKVTMLSDATGYLYPNPYSESAEAPRHVKLFMDVSMNTAEAQPNASLSQDLLGVELSGIAIVKNGVLTIDAIGVVEPNLLGQEFTDSTIAFRIEADTNADVQLDALDNRPLDTTGPQLVSWMPGPDDAIPGNRDQMQRPGDPIVLNFDEPLDGKTLAGGLTLLADNNPVAAENLRTRLDGTAVVINPVGGLQHGVAYALQIGSTLTDLAGNGATSQTLAFALPAITDATNPEVVSPLALTTYPGYPCTTTAVDLANKTHGRCQDAAANGPQGQILPITTLPEDRPIVVVFSQSMNLDSIRAGETFVVEQVNPDGSVAGAVSGRLEKNNQRIRFYPDQPWQVGSFYRYTMRSATNASQCSQSPSQAICSAKGFPLQTDLLVDTSAAGVGGPDMTIYFEGAEAATTVFTPLRNLPIRDTNANYVIDCDGSATCLEPFNHEEDPANPGEFLPSANAAKLEVTGNATLLGAESLGANVGCAPGADCPENKFIYQTYALNTEIMGPALNEAGEQIGVRVLLYPTMLATTSASVFLDLLGEQATGPQVLRMTYGEPTEDNPMGLVEGIIVEGEDGQPTFMTTANLTLDAPNLALPDGGTVLQHNLYSYPITLELKGPIVFFDDGRMQVVQRNTNAPSINVLVSSSNVLLEPVLDLASCFGGLLSFDLTACEALVSGDSSDVSTVAIPLAIPADGVYLNFLSNPIKEIPAQY</sequence>
<comment type="caution">
    <text evidence="3">The sequence shown here is derived from an EMBL/GenBank/DDBJ whole genome shotgun (WGS) entry which is preliminary data.</text>
</comment>
<dbReference type="Gene3D" id="2.60.40.1220">
    <property type="match status" value="1"/>
</dbReference>
<evidence type="ECO:0000256" key="1">
    <source>
        <dbReference type="ARBA" id="ARBA00022729"/>
    </source>
</evidence>
<keyword evidence="4" id="KW-1185">Reference proteome</keyword>
<dbReference type="PROSITE" id="PS51257">
    <property type="entry name" value="PROKAR_LIPOPROTEIN"/>
    <property type="match status" value="1"/>
</dbReference>
<organism evidence="3 4">
    <name type="scientific">Marinobacter profundi</name>
    <dbReference type="NCBI Taxonomy" id="2666256"/>
    <lineage>
        <taxon>Bacteria</taxon>
        <taxon>Pseudomonadati</taxon>
        <taxon>Pseudomonadota</taxon>
        <taxon>Gammaproteobacteria</taxon>
        <taxon>Pseudomonadales</taxon>
        <taxon>Marinobacteraceae</taxon>
        <taxon>Marinobacter</taxon>
    </lineage>
</organism>
<dbReference type="InterPro" id="IPR032812">
    <property type="entry name" value="SbsA_Ig"/>
</dbReference>
<evidence type="ECO:0000313" key="4">
    <source>
        <dbReference type="Proteomes" id="UP000231409"/>
    </source>
</evidence>
<feature type="domain" description="SbsA Ig-like" evidence="2">
    <location>
        <begin position="485"/>
        <end position="592"/>
    </location>
</feature>
<keyword evidence="1" id="KW-0732">Signal</keyword>
<reference evidence="3 4" key="1">
    <citation type="submission" date="2017-09" db="EMBL/GenBank/DDBJ databases">
        <title>The draft genome sequences of Marinobacter sp. PWS21.</title>
        <authorList>
            <person name="Cao J."/>
        </authorList>
    </citation>
    <scope>NUCLEOTIDE SEQUENCE [LARGE SCALE GENOMIC DNA]</scope>
    <source>
        <strain evidence="3 4">PWS21</strain>
    </source>
</reference>
<name>A0A2G1UJP1_9GAMM</name>
<proteinExistence type="predicted"/>
<evidence type="ECO:0000313" key="3">
    <source>
        <dbReference type="EMBL" id="PHQ14675.1"/>
    </source>
</evidence>
<feature type="domain" description="SbsA Ig-like" evidence="2">
    <location>
        <begin position="34"/>
        <end position="136"/>
    </location>
</feature>
<accession>A0A2G1UJP1</accession>
<gene>
    <name evidence="3" type="ORF">CLH61_13010</name>
</gene>
<dbReference type="AlphaFoldDB" id="A0A2G1UJP1"/>
<protein>
    <recommendedName>
        <fullName evidence="2">SbsA Ig-like domain-containing protein</fullName>
    </recommendedName>
</protein>
<dbReference type="EMBL" id="NTFH01000009">
    <property type="protein sequence ID" value="PHQ14675.1"/>
    <property type="molecule type" value="Genomic_DNA"/>
</dbReference>